<name>S9QQN6_CYSF2</name>
<keyword evidence="3" id="KW-1185">Reference proteome</keyword>
<dbReference type="AlphaFoldDB" id="S9QQN6"/>
<feature type="compositionally biased region" description="Polar residues" evidence="1">
    <location>
        <begin position="520"/>
        <end position="529"/>
    </location>
</feature>
<dbReference type="eggNOG" id="COG0671">
    <property type="taxonomic scope" value="Bacteria"/>
</dbReference>
<feature type="region of interest" description="Disordered" evidence="1">
    <location>
        <begin position="514"/>
        <end position="620"/>
    </location>
</feature>
<organism evidence="2 3">
    <name type="scientific">Cystobacter fuscus (strain ATCC 25194 / DSM 2262 / NBRC 100088 / M29)</name>
    <dbReference type="NCBI Taxonomy" id="1242864"/>
    <lineage>
        <taxon>Bacteria</taxon>
        <taxon>Pseudomonadati</taxon>
        <taxon>Myxococcota</taxon>
        <taxon>Myxococcia</taxon>
        <taxon>Myxococcales</taxon>
        <taxon>Cystobacterineae</taxon>
        <taxon>Archangiaceae</taxon>
        <taxon>Cystobacter</taxon>
    </lineage>
</organism>
<dbReference type="Gene3D" id="1.10.606.10">
    <property type="entry name" value="Vanadium-containing Chloroperoxidase, domain 2"/>
    <property type="match status" value="1"/>
</dbReference>
<feature type="compositionally biased region" description="Basic residues" evidence="1">
    <location>
        <begin position="545"/>
        <end position="555"/>
    </location>
</feature>
<dbReference type="SUPFAM" id="SSF48317">
    <property type="entry name" value="Acid phosphatase/Vanadium-dependent haloperoxidase"/>
    <property type="match status" value="1"/>
</dbReference>
<gene>
    <name evidence="2" type="ORF">D187_003638</name>
</gene>
<protein>
    <submittedName>
        <fullName evidence="2">Vanadium haloperoxidase</fullName>
    </submittedName>
</protein>
<comment type="caution">
    <text evidence="2">The sequence shown here is derived from an EMBL/GenBank/DDBJ whole genome shotgun (WGS) entry which is preliminary data.</text>
</comment>
<evidence type="ECO:0000313" key="2">
    <source>
        <dbReference type="EMBL" id="EPX58923.1"/>
    </source>
</evidence>
<dbReference type="EMBL" id="ANAH02000021">
    <property type="protein sequence ID" value="EPX58923.1"/>
    <property type="molecule type" value="Genomic_DNA"/>
</dbReference>
<feature type="region of interest" description="Disordered" evidence="1">
    <location>
        <begin position="1"/>
        <end position="29"/>
    </location>
</feature>
<dbReference type="InterPro" id="IPR016119">
    <property type="entry name" value="Br/Cl_peroxidase_C"/>
</dbReference>
<dbReference type="GO" id="GO:0004601">
    <property type="term" value="F:peroxidase activity"/>
    <property type="evidence" value="ECO:0007669"/>
    <property type="project" value="UniProtKB-KW"/>
</dbReference>
<accession>S9QQN6</accession>
<sequence length="620" mass="67794">MPAHPNNGDEQRYPSRFASYSKGLPHDSTGTVDPTAYQKMLFALGTGNPADFEAIPLGATRKLVNPQSAYSFTLVGPDPHALAIRPAPAYASAETAGEMEELYWMSLVRDVDFYQYPTSAVTVAAAQRLNELLHYRGAKADGARVAANLLFRADVGGALKGPFISQFLLKPIPYGAGPLASGPREPVGYQLLEQRNLERRRGDDRMTQYAEWLNIQNGQVPTLNGGLIDELEGTDSTRLYLHNARGLAEYVHNDYPIQATLSAALLLLRQGDFLPDGSYEPDPKSSPLAMASWNPYLSYGKQEAFVTLGNSDTLSVSMLVTNTALRAAWYQKWLVHRRLRPEEFGGHVDNQLFNRRIYPIHPELLTSPVLARVFSNNTALNNQRGLPGGGTYLLSQAFPEGAPLHPAYGSGHSAYIGAGVTMLKAFHKNFPIRNPQETSNGSGLQPYTGGTLMVFDELDKPSRPPPTNRWWAASASSSTVPRPPTTACPTRWGCPSAWASTRCMPLHTVEPVPPAWGASRSPSASPCRTSSDRGGGFRCVEHQRRLPGGHPRRAGGRAAESGDSQAAQRAQDPRGSMRGSRYWQTELSSRPYRLTSSGGAESRSRRAFTWQRGSAGVKWM</sequence>
<dbReference type="Proteomes" id="UP000011682">
    <property type="component" value="Unassembled WGS sequence"/>
</dbReference>
<evidence type="ECO:0000313" key="3">
    <source>
        <dbReference type="Proteomes" id="UP000011682"/>
    </source>
</evidence>
<evidence type="ECO:0000256" key="1">
    <source>
        <dbReference type="SAM" id="MobiDB-lite"/>
    </source>
</evidence>
<reference evidence="2" key="1">
    <citation type="submission" date="2013-05" db="EMBL/GenBank/DDBJ databases">
        <title>Genome assembly of Cystobacter fuscus DSM 2262.</title>
        <authorList>
            <person name="Sharma G."/>
            <person name="Khatri I."/>
            <person name="Kaur C."/>
            <person name="Mayilraj S."/>
            <person name="Subramanian S."/>
        </authorList>
    </citation>
    <scope>NUCLEOTIDE SEQUENCE [LARGE SCALE GENOMIC DNA]</scope>
    <source>
        <strain evidence="2">DSM 2262</strain>
    </source>
</reference>
<proteinExistence type="predicted"/>
<dbReference type="InterPro" id="IPR036938">
    <property type="entry name" value="PAP2/HPO_sf"/>
</dbReference>